<keyword evidence="4" id="KW-0206">Cytoskeleton</keyword>
<dbReference type="RefSeq" id="XP_013760729.1">
    <property type="nucleotide sequence ID" value="XM_013905275.1"/>
</dbReference>
<dbReference type="Proteomes" id="UP000054408">
    <property type="component" value="Unassembled WGS sequence"/>
</dbReference>
<dbReference type="GO" id="GO:0001534">
    <property type="term" value="C:radial spoke"/>
    <property type="evidence" value="ECO:0007669"/>
    <property type="project" value="InterPro"/>
</dbReference>
<evidence type="ECO:0000313" key="8">
    <source>
        <dbReference type="Proteomes" id="UP000054408"/>
    </source>
</evidence>
<evidence type="ECO:0000256" key="4">
    <source>
        <dbReference type="ARBA" id="ARBA00023212"/>
    </source>
</evidence>
<keyword evidence="8" id="KW-1185">Reference proteome</keyword>
<dbReference type="eggNOG" id="ENOG502QSU4">
    <property type="taxonomic scope" value="Eukaryota"/>
</dbReference>
<evidence type="ECO:0000256" key="1">
    <source>
        <dbReference type="ARBA" id="ARBA00004430"/>
    </source>
</evidence>
<keyword evidence="3" id="KW-0969">Cilium</keyword>
<dbReference type="GO" id="GO:0035082">
    <property type="term" value="P:axoneme assembly"/>
    <property type="evidence" value="ECO:0007669"/>
    <property type="project" value="TreeGrafter"/>
</dbReference>
<dbReference type="InterPro" id="IPR006802">
    <property type="entry name" value="Radial_spoke"/>
</dbReference>
<keyword evidence="5" id="KW-0966">Cell projection</keyword>
<keyword evidence="2" id="KW-0963">Cytoplasm</keyword>
<evidence type="ECO:0000313" key="7">
    <source>
        <dbReference type="EMBL" id="KNC46438.1"/>
    </source>
</evidence>
<feature type="region of interest" description="Disordered" evidence="6">
    <location>
        <begin position="92"/>
        <end position="129"/>
    </location>
</feature>
<dbReference type="Pfam" id="PF04712">
    <property type="entry name" value="Radial_spoke"/>
    <property type="match status" value="1"/>
</dbReference>
<dbReference type="OrthoDB" id="272202at2759"/>
<dbReference type="STRING" id="461836.A0A0L0D559"/>
<dbReference type="PANTHER" id="PTHR13159">
    <property type="entry name" value="RADIAL SPOKEHEAD-RELATED"/>
    <property type="match status" value="1"/>
</dbReference>
<dbReference type="GeneID" id="25562540"/>
<gene>
    <name evidence="7" type="ORF">AMSG_02894</name>
</gene>
<sequence length="421" mass="46131">MPDVMADAGRFEECGISLGRMEMYKVMLAMQKLVESHPLERIRFFGKIYGLKAPYYVVEAVYKDGERPFDAPEGAAADARAADSGYDEYDGDYSARGGRAADGQPGEAGGDGFVPPASQHKAPPQPPMEEFEGANKYAYFVCSFPGGEWTKLPDVTPKQIVAARAITKFFTGSLDAPVESYPPFPGTEKNYLRAQIARIVAATAVAPAGRYVDPAELESLDGGEDDDNVSVVSNMDFNVADNEEIGEPAGWIHRERFILPQGRCFWWEPPRDDASRDESEFDEESMLSANAPEPEFGPPLLTPLADDEPIGAFPAWSVRYSSAVATRYATILMQSNRWPGAYAYANGRSSACIYVGYGQKYQPTHFTPQPPPQPPPQPAAEYAGDDIVERADATDERDALLRGEDDDVSYASGSEMYSDDR</sequence>
<comment type="subcellular location">
    <subcellularLocation>
        <location evidence="1">Cytoplasm</location>
        <location evidence="1">Cytoskeleton</location>
        <location evidence="1">Cilium axoneme</location>
    </subcellularLocation>
</comment>
<dbReference type="PANTHER" id="PTHR13159:SF0">
    <property type="entry name" value="RADIAL SPOKE HEAD 6 HOMOLOG A"/>
    <property type="match status" value="1"/>
</dbReference>
<dbReference type="EMBL" id="GL349442">
    <property type="protein sequence ID" value="KNC46438.1"/>
    <property type="molecule type" value="Genomic_DNA"/>
</dbReference>
<proteinExistence type="predicted"/>
<dbReference type="GO" id="GO:0060294">
    <property type="term" value="P:cilium movement involved in cell motility"/>
    <property type="evidence" value="ECO:0007669"/>
    <property type="project" value="InterPro"/>
</dbReference>
<evidence type="ECO:0000256" key="6">
    <source>
        <dbReference type="SAM" id="MobiDB-lite"/>
    </source>
</evidence>
<name>A0A0L0D559_THETB</name>
<feature type="compositionally biased region" description="Basic and acidic residues" evidence="6">
    <location>
        <begin position="391"/>
        <end position="403"/>
    </location>
</feature>
<evidence type="ECO:0000256" key="3">
    <source>
        <dbReference type="ARBA" id="ARBA00023069"/>
    </source>
</evidence>
<accession>A0A0L0D559</accession>
<dbReference type="AlphaFoldDB" id="A0A0L0D559"/>
<organism evidence="7 8">
    <name type="scientific">Thecamonas trahens ATCC 50062</name>
    <dbReference type="NCBI Taxonomy" id="461836"/>
    <lineage>
        <taxon>Eukaryota</taxon>
        <taxon>Apusozoa</taxon>
        <taxon>Apusomonadida</taxon>
        <taxon>Apusomonadidae</taxon>
        <taxon>Thecamonas</taxon>
    </lineage>
</organism>
<feature type="region of interest" description="Disordered" evidence="6">
    <location>
        <begin position="391"/>
        <end position="421"/>
    </location>
</feature>
<reference evidence="7 8" key="1">
    <citation type="submission" date="2010-05" db="EMBL/GenBank/DDBJ databases">
        <title>The Genome Sequence of Thecamonas trahens ATCC 50062.</title>
        <authorList>
            <consortium name="The Broad Institute Genome Sequencing Platform"/>
            <person name="Russ C."/>
            <person name="Cuomo C."/>
            <person name="Shea T."/>
            <person name="Young S.K."/>
            <person name="Zeng Q."/>
            <person name="Koehrsen M."/>
            <person name="Haas B."/>
            <person name="Borodovsky M."/>
            <person name="Guigo R."/>
            <person name="Alvarado L."/>
            <person name="Berlin A."/>
            <person name="Bochicchio J."/>
            <person name="Borenstein D."/>
            <person name="Chapman S."/>
            <person name="Chen Z."/>
            <person name="Freedman E."/>
            <person name="Gellesch M."/>
            <person name="Goldberg J."/>
            <person name="Griggs A."/>
            <person name="Gujja S."/>
            <person name="Heilman E."/>
            <person name="Heiman D."/>
            <person name="Hepburn T."/>
            <person name="Howarth C."/>
            <person name="Jen D."/>
            <person name="Larson L."/>
            <person name="Mehta T."/>
            <person name="Park D."/>
            <person name="Pearson M."/>
            <person name="Roberts A."/>
            <person name="Saif S."/>
            <person name="Shenoy N."/>
            <person name="Sisk P."/>
            <person name="Stolte C."/>
            <person name="Sykes S."/>
            <person name="Thomson T."/>
            <person name="Walk T."/>
            <person name="White J."/>
            <person name="Yandava C."/>
            <person name="Burger G."/>
            <person name="Gray M.W."/>
            <person name="Holland P.W.H."/>
            <person name="King N."/>
            <person name="Lang F.B.F."/>
            <person name="Roger A.J."/>
            <person name="Ruiz-Trillo I."/>
            <person name="Lander E."/>
            <person name="Nusbaum C."/>
        </authorList>
    </citation>
    <scope>NUCLEOTIDE SEQUENCE [LARGE SCALE GENOMIC DNA]</scope>
    <source>
        <strain evidence="7 8">ATCC 50062</strain>
    </source>
</reference>
<evidence type="ECO:0000256" key="5">
    <source>
        <dbReference type="ARBA" id="ARBA00023273"/>
    </source>
</evidence>
<dbReference type="OMA" id="WIHRERF"/>
<evidence type="ECO:0000256" key="2">
    <source>
        <dbReference type="ARBA" id="ARBA00022490"/>
    </source>
</evidence>
<protein>
    <submittedName>
        <fullName evidence="7">Radial spoke protein RSP4/6</fullName>
    </submittedName>
</protein>
<feature type="region of interest" description="Disordered" evidence="6">
    <location>
        <begin position="271"/>
        <end position="294"/>
    </location>
</feature>